<dbReference type="InterPro" id="IPR025961">
    <property type="entry name" value="Metal_resist"/>
</dbReference>
<sequence length="166" mass="17447">MTDPVVPPAPPSAPSSPPSSGRGIKIALAVSVALNLAIAGAIAGAWMKDGPARGAPRDLTFGPFSEAFSPEDRRALRKSLMDRAPGFRASREAARAEFTSLLGALRADPFDPAAVQSALAAIEARNAGRLELGRSLIEARITQMSESDRLAFADRLEKGLGRRAKD</sequence>
<feature type="compositionally biased region" description="Pro residues" evidence="1">
    <location>
        <begin position="1"/>
        <end position="17"/>
    </location>
</feature>
<reference evidence="3 4" key="1">
    <citation type="submission" date="2018-12" db="EMBL/GenBank/DDBJ databases">
        <title>Complete genome sequencing of Tabrizicola sp. K13M18.</title>
        <authorList>
            <person name="Bae J.-W."/>
        </authorList>
    </citation>
    <scope>NUCLEOTIDE SEQUENCE [LARGE SCALE GENOMIC DNA]</scope>
    <source>
        <strain evidence="3 4">K13M18</strain>
    </source>
</reference>
<feature type="region of interest" description="Disordered" evidence="1">
    <location>
        <begin position="1"/>
        <end position="21"/>
    </location>
</feature>
<evidence type="ECO:0000313" key="3">
    <source>
        <dbReference type="EMBL" id="AZL60239.1"/>
    </source>
</evidence>
<dbReference type="EMBL" id="CP034328">
    <property type="protein sequence ID" value="AZL60239.1"/>
    <property type="molecule type" value="Genomic_DNA"/>
</dbReference>
<organism evidence="3 4">
    <name type="scientific">Tabrizicola piscis</name>
    <dbReference type="NCBI Taxonomy" id="2494374"/>
    <lineage>
        <taxon>Bacteria</taxon>
        <taxon>Pseudomonadati</taxon>
        <taxon>Pseudomonadota</taxon>
        <taxon>Alphaproteobacteria</taxon>
        <taxon>Rhodobacterales</taxon>
        <taxon>Paracoccaceae</taxon>
        <taxon>Tabrizicola</taxon>
    </lineage>
</organism>
<proteinExistence type="predicted"/>
<keyword evidence="4" id="KW-1185">Reference proteome</keyword>
<evidence type="ECO:0000256" key="1">
    <source>
        <dbReference type="SAM" id="MobiDB-lite"/>
    </source>
</evidence>
<keyword evidence="2" id="KW-0812">Transmembrane</keyword>
<dbReference type="Pfam" id="PF13801">
    <property type="entry name" value="Metal_resist"/>
    <property type="match status" value="1"/>
</dbReference>
<name>A0A3S8U9K4_9RHOB</name>
<dbReference type="RefSeq" id="WP_125326431.1">
    <property type="nucleotide sequence ID" value="NZ_CP034328.1"/>
</dbReference>
<feature type="transmembrane region" description="Helical" evidence="2">
    <location>
        <begin position="26"/>
        <end position="47"/>
    </location>
</feature>
<accession>A0A3S8U9K4</accession>
<evidence type="ECO:0000313" key="4">
    <source>
        <dbReference type="Proteomes" id="UP000282002"/>
    </source>
</evidence>
<dbReference type="Proteomes" id="UP000282002">
    <property type="component" value="Chromosome"/>
</dbReference>
<keyword evidence="2" id="KW-1133">Transmembrane helix</keyword>
<keyword evidence="2" id="KW-0472">Membrane</keyword>
<gene>
    <name evidence="3" type="ORF">EI545_16260</name>
</gene>
<dbReference type="OrthoDB" id="7876971at2"/>
<dbReference type="KEGG" id="taw:EI545_16260"/>
<protein>
    <submittedName>
        <fullName evidence="3">Periplasmic heavy metal sensor</fullName>
    </submittedName>
</protein>
<evidence type="ECO:0000256" key="2">
    <source>
        <dbReference type="SAM" id="Phobius"/>
    </source>
</evidence>
<dbReference type="AlphaFoldDB" id="A0A3S8U9K4"/>